<sequence length="109" mass="12532">MMNNEYGICFSPSSKGDDDDDDDDERIIFIDVPHNMQNDRPIMKNVRITEVKNDGAMVTERKRIVNISNINFESGMTRFAVHGVDSLLNGCFEELHNIDNTYSCDRKNK</sequence>
<feature type="region of interest" description="Disordered" evidence="1">
    <location>
        <begin position="1"/>
        <end position="24"/>
    </location>
</feature>
<comment type="caution">
    <text evidence="2">The sequence shown here is derived from an EMBL/GenBank/DDBJ whole genome shotgun (WGS) entry which is preliminary data.</text>
</comment>
<proteinExistence type="predicted"/>
<evidence type="ECO:0000256" key="1">
    <source>
        <dbReference type="SAM" id="MobiDB-lite"/>
    </source>
</evidence>
<name>A0AAV0DQH2_9ASTE</name>
<organism evidence="2 3">
    <name type="scientific">Cuscuta epithymum</name>
    <dbReference type="NCBI Taxonomy" id="186058"/>
    <lineage>
        <taxon>Eukaryota</taxon>
        <taxon>Viridiplantae</taxon>
        <taxon>Streptophyta</taxon>
        <taxon>Embryophyta</taxon>
        <taxon>Tracheophyta</taxon>
        <taxon>Spermatophyta</taxon>
        <taxon>Magnoliopsida</taxon>
        <taxon>eudicotyledons</taxon>
        <taxon>Gunneridae</taxon>
        <taxon>Pentapetalae</taxon>
        <taxon>asterids</taxon>
        <taxon>lamiids</taxon>
        <taxon>Solanales</taxon>
        <taxon>Convolvulaceae</taxon>
        <taxon>Cuscuteae</taxon>
        <taxon>Cuscuta</taxon>
        <taxon>Cuscuta subgen. Cuscuta</taxon>
    </lineage>
</organism>
<reference evidence="2" key="1">
    <citation type="submission" date="2022-07" db="EMBL/GenBank/DDBJ databases">
        <authorList>
            <person name="Macas J."/>
            <person name="Novak P."/>
            <person name="Neumann P."/>
        </authorList>
    </citation>
    <scope>NUCLEOTIDE SEQUENCE</scope>
</reference>
<accession>A0AAV0DQH2</accession>
<gene>
    <name evidence="2" type="ORF">CEPIT_LOCUS17814</name>
</gene>
<dbReference type="AlphaFoldDB" id="A0AAV0DQH2"/>
<dbReference type="EMBL" id="CAMAPF010000141">
    <property type="protein sequence ID" value="CAH9107071.1"/>
    <property type="molecule type" value="Genomic_DNA"/>
</dbReference>
<evidence type="ECO:0000313" key="3">
    <source>
        <dbReference type="Proteomes" id="UP001152523"/>
    </source>
</evidence>
<dbReference type="Proteomes" id="UP001152523">
    <property type="component" value="Unassembled WGS sequence"/>
</dbReference>
<keyword evidence="3" id="KW-1185">Reference proteome</keyword>
<protein>
    <submittedName>
        <fullName evidence="2">Uncharacterized protein</fullName>
    </submittedName>
</protein>
<evidence type="ECO:0000313" key="2">
    <source>
        <dbReference type="EMBL" id="CAH9107071.1"/>
    </source>
</evidence>